<keyword evidence="3" id="KW-1185">Reference proteome</keyword>
<dbReference type="AlphaFoldDB" id="A0A6I0F2S8"/>
<sequence length="102" mass="12044">MIPKDHRYICAEGIEEDITYKVWNMGEKKIKVQLFWGEKPNRGYKIRIRDVVIDGDKIKVSYKKILPKPDSVYSQVISYPCDSWDGNIEDVYPQYLVELQTD</sequence>
<dbReference type="Proteomes" id="UP000432715">
    <property type="component" value="Unassembled WGS sequence"/>
</dbReference>
<gene>
    <name evidence="2" type="ORF">F8154_04430</name>
</gene>
<dbReference type="InterPro" id="IPR025748">
    <property type="entry name" value="PrcB_C_dom"/>
</dbReference>
<feature type="domain" description="PrcB C-terminal" evidence="1">
    <location>
        <begin position="32"/>
        <end position="82"/>
    </location>
</feature>
<dbReference type="Pfam" id="PF14343">
    <property type="entry name" value="PrcB_C"/>
    <property type="match status" value="1"/>
</dbReference>
<reference evidence="2 3" key="1">
    <citation type="submission" date="2019-10" db="EMBL/GenBank/DDBJ databases">
        <title>Alkaliphilus serpentinus sp. nov. and Alkaliphilus pronyensis sp. nov., two novel anaerobic alkaliphilic species isolated from the serpentinized-hosted hydrothermal field of the Prony Bay (New Caledonia).</title>
        <authorList>
            <person name="Postec A."/>
        </authorList>
    </citation>
    <scope>NUCLEOTIDE SEQUENCE [LARGE SCALE GENOMIC DNA]</scope>
    <source>
        <strain evidence="2 3">LacV</strain>
    </source>
</reference>
<dbReference type="RefSeq" id="WP_151860384.1">
    <property type="nucleotide sequence ID" value="NZ_WBZC01000012.1"/>
</dbReference>
<accession>A0A6I0F2S8</accession>
<dbReference type="OrthoDB" id="1957134at2"/>
<dbReference type="EMBL" id="WBZC01000012">
    <property type="protein sequence ID" value="KAB3536327.1"/>
    <property type="molecule type" value="Genomic_DNA"/>
</dbReference>
<organism evidence="2 3">
    <name type="scientific">Alkaliphilus pronyensis</name>
    <dbReference type="NCBI Taxonomy" id="1482732"/>
    <lineage>
        <taxon>Bacteria</taxon>
        <taxon>Bacillati</taxon>
        <taxon>Bacillota</taxon>
        <taxon>Clostridia</taxon>
        <taxon>Peptostreptococcales</taxon>
        <taxon>Natronincolaceae</taxon>
        <taxon>Alkaliphilus</taxon>
    </lineage>
</organism>
<dbReference type="GO" id="GO:0008233">
    <property type="term" value="F:peptidase activity"/>
    <property type="evidence" value="ECO:0007669"/>
    <property type="project" value="UniProtKB-KW"/>
</dbReference>
<keyword evidence="2" id="KW-0378">Hydrolase</keyword>
<proteinExistence type="predicted"/>
<name>A0A6I0F2S8_9FIRM</name>
<evidence type="ECO:0000313" key="3">
    <source>
        <dbReference type="Proteomes" id="UP000432715"/>
    </source>
</evidence>
<evidence type="ECO:0000313" key="2">
    <source>
        <dbReference type="EMBL" id="KAB3536327.1"/>
    </source>
</evidence>
<keyword evidence="2" id="KW-0645">Protease</keyword>
<evidence type="ECO:0000259" key="1">
    <source>
        <dbReference type="Pfam" id="PF14343"/>
    </source>
</evidence>
<comment type="caution">
    <text evidence="2">The sequence shown here is derived from an EMBL/GenBank/DDBJ whole genome shotgun (WGS) entry which is preliminary data.</text>
</comment>
<protein>
    <submittedName>
        <fullName evidence="2">Protease complex subunit PrcB family protein</fullName>
    </submittedName>
</protein>
<dbReference type="GO" id="GO:0006508">
    <property type="term" value="P:proteolysis"/>
    <property type="evidence" value="ECO:0007669"/>
    <property type="project" value="UniProtKB-KW"/>
</dbReference>